<keyword evidence="3 5" id="KW-0694">RNA-binding</keyword>
<protein>
    <recommendedName>
        <fullName evidence="3">Large ribosomal subunit protein uL6</fullName>
    </recommendedName>
</protein>
<dbReference type="PANTHER" id="PTHR11655:SF14">
    <property type="entry name" value="LARGE RIBOSOMAL SUBUNIT PROTEIN UL6M"/>
    <property type="match status" value="1"/>
</dbReference>
<dbReference type="InterPro" id="IPR019906">
    <property type="entry name" value="Ribosomal_uL6_bac-type"/>
</dbReference>
<evidence type="ECO:0000256" key="2">
    <source>
        <dbReference type="ARBA" id="ARBA00023274"/>
    </source>
</evidence>
<dbReference type="Proteomes" id="UP001162891">
    <property type="component" value="Chromosome"/>
</dbReference>
<keyword evidence="8" id="KW-1185">Reference proteome</keyword>
<keyword evidence="3 5" id="KW-0699">rRNA-binding</keyword>
<comment type="function">
    <text evidence="3 5">This protein binds to the 23S rRNA, and is important in its secondary structure. It is located near the subunit interface in the base of the L7/L12 stalk, and near the tRNA binding site of the peptidyltransferase center.</text>
</comment>
<dbReference type="InterPro" id="IPR002358">
    <property type="entry name" value="Ribosomal_uL6_CS"/>
</dbReference>
<dbReference type="InterPro" id="IPR000702">
    <property type="entry name" value="Ribosomal_uL6-like"/>
</dbReference>
<gene>
    <name evidence="3 7" type="primary">rplF</name>
    <name evidence="7" type="ORF">AMOR_57530</name>
</gene>
<evidence type="ECO:0000256" key="1">
    <source>
        <dbReference type="ARBA" id="ARBA00022980"/>
    </source>
</evidence>
<dbReference type="HAMAP" id="MF_01365_B">
    <property type="entry name" value="Ribosomal_uL6_B"/>
    <property type="match status" value="1"/>
</dbReference>
<dbReference type="PRINTS" id="PR00059">
    <property type="entry name" value="RIBOSOMALL6"/>
</dbReference>
<feature type="domain" description="Large ribosomal subunit protein uL6 alpha-beta" evidence="6">
    <location>
        <begin position="11"/>
        <end position="82"/>
    </location>
</feature>
<sequence>MSRVGKMPVKIPEKVKVSVDGHLVKVEGPKGKMSFNTNPIVKVQVDKGEVKVTRPDDTRIAKGLHGLTRTMVKNALDGVVKGYERGLEISGVGFKAEVKGKDIHFTLGFSHPVVFKLPEGVTAEVDAKQTKLTVKGVDKHLLGLTAAKIRALRPPEPYKGKGIKYAEETIRRKEGKTGAA</sequence>
<dbReference type="PANTHER" id="PTHR11655">
    <property type="entry name" value="60S/50S RIBOSOMAL PROTEIN L6/L9"/>
    <property type="match status" value="1"/>
</dbReference>
<dbReference type="PROSITE" id="PS00525">
    <property type="entry name" value="RIBOSOMAL_L6_1"/>
    <property type="match status" value="1"/>
</dbReference>
<comment type="subunit">
    <text evidence="3">Part of the 50S ribosomal subunit.</text>
</comment>
<dbReference type="Gene3D" id="3.90.930.12">
    <property type="entry name" value="Ribosomal protein L6, alpha-beta domain"/>
    <property type="match status" value="2"/>
</dbReference>
<accession>A0ABM7X4P4</accession>
<evidence type="ECO:0000313" key="8">
    <source>
        <dbReference type="Proteomes" id="UP001162891"/>
    </source>
</evidence>
<organism evidence="7 8">
    <name type="scientific">Anaeromyxobacter oryzae</name>
    <dbReference type="NCBI Taxonomy" id="2918170"/>
    <lineage>
        <taxon>Bacteria</taxon>
        <taxon>Pseudomonadati</taxon>
        <taxon>Myxococcota</taxon>
        <taxon>Myxococcia</taxon>
        <taxon>Myxococcales</taxon>
        <taxon>Cystobacterineae</taxon>
        <taxon>Anaeromyxobacteraceae</taxon>
        <taxon>Anaeromyxobacter</taxon>
    </lineage>
</organism>
<dbReference type="SUPFAM" id="SSF56053">
    <property type="entry name" value="Ribosomal protein L6"/>
    <property type="match status" value="2"/>
</dbReference>
<dbReference type="EMBL" id="AP025591">
    <property type="protein sequence ID" value="BDG06757.1"/>
    <property type="molecule type" value="Genomic_DNA"/>
</dbReference>
<reference evidence="8" key="1">
    <citation type="journal article" date="2022" name="Int. J. Syst. Evol. Microbiol.">
        <title>Anaeromyxobacter oryzae sp. nov., Anaeromyxobacter diazotrophicus sp. nov. and Anaeromyxobacter paludicola sp. nov., isolated from paddy soils.</title>
        <authorList>
            <person name="Itoh H."/>
            <person name="Xu Z."/>
            <person name="Mise K."/>
            <person name="Masuda Y."/>
            <person name="Ushijima N."/>
            <person name="Hayakawa C."/>
            <person name="Shiratori Y."/>
            <person name="Senoo K."/>
        </authorList>
    </citation>
    <scope>NUCLEOTIDE SEQUENCE [LARGE SCALE GENOMIC DNA]</scope>
    <source>
        <strain evidence="8">Red232</strain>
    </source>
</reference>
<keyword evidence="2 3" id="KW-0687">Ribonucleoprotein</keyword>
<evidence type="ECO:0000259" key="6">
    <source>
        <dbReference type="Pfam" id="PF00347"/>
    </source>
</evidence>
<evidence type="ECO:0000256" key="5">
    <source>
        <dbReference type="RuleBase" id="RU003870"/>
    </source>
</evidence>
<evidence type="ECO:0000256" key="3">
    <source>
        <dbReference type="HAMAP-Rule" id="MF_01365"/>
    </source>
</evidence>
<proteinExistence type="inferred from homology"/>
<dbReference type="RefSeq" id="WP_248357233.1">
    <property type="nucleotide sequence ID" value="NZ_AP025591.1"/>
</dbReference>
<dbReference type="GO" id="GO:0005840">
    <property type="term" value="C:ribosome"/>
    <property type="evidence" value="ECO:0007669"/>
    <property type="project" value="UniProtKB-KW"/>
</dbReference>
<evidence type="ECO:0000313" key="7">
    <source>
        <dbReference type="EMBL" id="BDG06757.1"/>
    </source>
</evidence>
<comment type="similarity">
    <text evidence="3 4">Belongs to the universal ribosomal protein uL6 family.</text>
</comment>
<dbReference type="InterPro" id="IPR020040">
    <property type="entry name" value="Ribosomal_uL6_a/b-dom"/>
</dbReference>
<evidence type="ECO:0000256" key="4">
    <source>
        <dbReference type="RuleBase" id="RU003869"/>
    </source>
</evidence>
<dbReference type="NCBIfam" id="TIGR03654">
    <property type="entry name" value="L6_bact"/>
    <property type="match status" value="1"/>
</dbReference>
<keyword evidence="1 3" id="KW-0689">Ribosomal protein</keyword>
<dbReference type="PIRSF" id="PIRSF002162">
    <property type="entry name" value="Ribosomal_L6"/>
    <property type="match status" value="1"/>
</dbReference>
<dbReference type="InterPro" id="IPR036789">
    <property type="entry name" value="Ribosomal_uL6-like_a/b-dom_sf"/>
</dbReference>
<name>A0ABM7X4P4_9BACT</name>
<feature type="domain" description="Large ribosomal subunit protein uL6 alpha-beta" evidence="6">
    <location>
        <begin position="91"/>
        <end position="165"/>
    </location>
</feature>
<dbReference type="Pfam" id="PF00347">
    <property type="entry name" value="Ribosomal_L6"/>
    <property type="match status" value="2"/>
</dbReference>